<comment type="caution">
    <text evidence="7">The sequence shown here is derived from an EMBL/GenBank/DDBJ whole genome shotgun (WGS) entry which is preliminary data.</text>
</comment>
<evidence type="ECO:0000256" key="1">
    <source>
        <dbReference type="ARBA" id="ARBA00005417"/>
    </source>
</evidence>
<dbReference type="EMBL" id="JANUHB010000007">
    <property type="protein sequence ID" value="MCS0810581.1"/>
    <property type="molecule type" value="Genomic_DNA"/>
</dbReference>
<dbReference type="Gene3D" id="3.40.50.300">
    <property type="entry name" value="P-loop containing nucleotide triphosphate hydrolases"/>
    <property type="match status" value="1"/>
</dbReference>
<feature type="domain" description="ABC transporter" evidence="6">
    <location>
        <begin position="6"/>
        <end position="233"/>
    </location>
</feature>
<organism evidence="7 8">
    <name type="scientific">Massilia agilis</name>
    <dbReference type="NCBI Taxonomy" id="1811226"/>
    <lineage>
        <taxon>Bacteria</taxon>
        <taxon>Pseudomonadati</taxon>
        <taxon>Pseudomonadota</taxon>
        <taxon>Betaproteobacteria</taxon>
        <taxon>Burkholderiales</taxon>
        <taxon>Oxalobacteraceae</taxon>
        <taxon>Telluria group</taxon>
        <taxon>Massilia</taxon>
    </lineage>
</organism>
<sequence>MADYRIEVRNVSCRFGEVQALDGVSLAIGSGQMVGLIGHNGAGKSTLFKVMLGLIPPTSGDVLLDGAPVSGERFRQARRRIGYLPETFATYDNLTGGEVLRLFADLKGVPRKECIGVLERVGLARAAGRRVGGYSKGMRQRLGFAQVLLGEPDLVFLDEPTNGLDPEGIHDFYQVLREVQDGGTTVVITSHILADIQDRVDQLVIMRAGRVAARGTLAELRASTSQHARIEVRVREGDAMRIEASLAGEHAIEVLADRVRIACAPHQKMALIARVAALGDAVLDLSVQEASLEQLFLGFGGKHGTH</sequence>
<evidence type="ECO:0000259" key="6">
    <source>
        <dbReference type="PROSITE" id="PS50893"/>
    </source>
</evidence>
<evidence type="ECO:0000256" key="4">
    <source>
        <dbReference type="ARBA" id="ARBA00022741"/>
    </source>
</evidence>
<keyword evidence="5 7" id="KW-0067">ATP-binding</keyword>
<evidence type="ECO:0000313" key="7">
    <source>
        <dbReference type="EMBL" id="MCS0810581.1"/>
    </source>
</evidence>
<accession>A0ABT2DHB3</accession>
<dbReference type="Proteomes" id="UP001206126">
    <property type="component" value="Unassembled WGS sequence"/>
</dbReference>
<dbReference type="SMART" id="SM00382">
    <property type="entry name" value="AAA"/>
    <property type="match status" value="1"/>
</dbReference>
<dbReference type="InterPro" id="IPR027417">
    <property type="entry name" value="P-loop_NTPase"/>
</dbReference>
<name>A0ABT2DHB3_9BURK</name>
<evidence type="ECO:0000256" key="5">
    <source>
        <dbReference type="ARBA" id="ARBA00022840"/>
    </source>
</evidence>
<dbReference type="PROSITE" id="PS50893">
    <property type="entry name" value="ABC_TRANSPORTER_2"/>
    <property type="match status" value="1"/>
</dbReference>
<evidence type="ECO:0000256" key="2">
    <source>
        <dbReference type="ARBA" id="ARBA00022448"/>
    </source>
</evidence>
<proteinExistence type="inferred from homology"/>
<keyword evidence="2" id="KW-0813">Transport</keyword>
<dbReference type="InterPro" id="IPR017871">
    <property type="entry name" value="ABC_transporter-like_CS"/>
</dbReference>
<keyword evidence="3" id="KW-0472">Membrane</keyword>
<gene>
    <name evidence="7" type="ORF">NX774_21885</name>
</gene>
<evidence type="ECO:0000313" key="8">
    <source>
        <dbReference type="Proteomes" id="UP001206126"/>
    </source>
</evidence>
<keyword evidence="4" id="KW-0547">Nucleotide-binding</keyword>
<dbReference type="PANTHER" id="PTHR43335">
    <property type="entry name" value="ABC TRANSPORTER, ATP-BINDING PROTEIN"/>
    <property type="match status" value="1"/>
</dbReference>
<reference evidence="7 8" key="1">
    <citation type="submission" date="2022-08" db="EMBL/GenBank/DDBJ databases">
        <title>Reclassification of Massilia species as members of the genera Telluria, Duganella, Pseudoduganella, Mokoshia gen. nov. and Zemynaea gen. nov. using orthogonal and non-orthogonal genome-based approaches.</title>
        <authorList>
            <person name="Bowman J.P."/>
        </authorList>
    </citation>
    <scope>NUCLEOTIDE SEQUENCE [LARGE SCALE GENOMIC DNA]</scope>
    <source>
        <strain evidence="7 8">JCM 31605</strain>
    </source>
</reference>
<dbReference type="InterPro" id="IPR003593">
    <property type="entry name" value="AAA+_ATPase"/>
</dbReference>
<keyword evidence="8" id="KW-1185">Reference proteome</keyword>
<dbReference type="InterPro" id="IPR003439">
    <property type="entry name" value="ABC_transporter-like_ATP-bd"/>
</dbReference>
<dbReference type="CDD" id="cd03230">
    <property type="entry name" value="ABC_DR_subfamily_A"/>
    <property type="match status" value="1"/>
</dbReference>
<dbReference type="RefSeq" id="WP_258824410.1">
    <property type="nucleotide sequence ID" value="NZ_JANUHB010000007.1"/>
</dbReference>
<dbReference type="SUPFAM" id="SSF52540">
    <property type="entry name" value="P-loop containing nucleoside triphosphate hydrolases"/>
    <property type="match status" value="1"/>
</dbReference>
<dbReference type="Pfam" id="PF00005">
    <property type="entry name" value="ABC_tran"/>
    <property type="match status" value="1"/>
</dbReference>
<evidence type="ECO:0000256" key="3">
    <source>
        <dbReference type="ARBA" id="ARBA00022475"/>
    </source>
</evidence>
<keyword evidence="3" id="KW-1003">Cell membrane</keyword>
<dbReference type="PROSITE" id="PS00211">
    <property type="entry name" value="ABC_TRANSPORTER_1"/>
    <property type="match status" value="1"/>
</dbReference>
<dbReference type="GO" id="GO:0005524">
    <property type="term" value="F:ATP binding"/>
    <property type="evidence" value="ECO:0007669"/>
    <property type="project" value="UniProtKB-KW"/>
</dbReference>
<comment type="similarity">
    <text evidence="1">Belongs to the ABC transporter superfamily.</text>
</comment>
<protein>
    <submittedName>
        <fullName evidence="7">ABC transporter ATP-binding protein</fullName>
    </submittedName>
</protein>